<reference evidence="9" key="2">
    <citation type="submission" date="2025-08" db="UniProtKB">
        <authorList>
            <consortium name="RefSeq"/>
        </authorList>
    </citation>
    <scope>IDENTIFICATION</scope>
    <source>
        <tissue evidence="9">Leaf</tissue>
    </source>
</reference>
<feature type="repeat" description="PPR" evidence="6">
    <location>
        <begin position="597"/>
        <end position="631"/>
    </location>
</feature>
<dbReference type="GO" id="GO:0009507">
    <property type="term" value="C:chloroplast"/>
    <property type="evidence" value="ECO:0007669"/>
    <property type="project" value="UniProtKB-SubCell"/>
</dbReference>
<keyword evidence="7" id="KW-0472">Membrane</keyword>
<dbReference type="PANTHER" id="PTHR47926:SF452">
    <property type="entry name" value="PENTATRICOPEPTIDE REPEAT-CONTAINING PROTEIN"/>
    <property type="match status" value="1"/>
</dbReference>
<dbReference type="Proteomes" id="UP000813463">
    <property type="component" value="Chromosome 3"/>
</dbReference>
<keyword evidence="2" id="KW-0150">Chloroplast</keyword>
<evidence type="ECO:0000256" key="6">
    <source>
        <dbReference type="PROSITE-ProRule" id="PRU00708"/>
    </source>
</evidence>
<keyword evidence="4" id="KW-0677">Repeat</keyword>
<dbReference type="PANTHER" id="PTHR47926">
    <property type="entry name" value="PENTATRICOPEPTIDE REPEAT-CONTAINING PROTEIN"/>
    <property type="match status" value="1"/>
</dbReference>
<keyword evidence="7" id="KW-0812">Transmembrane</keyword>
<evidence type="ECO:0000256" key="3">
    <source>
        <dbReference type="ARBA" id="ARBA00022640"/>
    </source>
</evidence>
<feature type="repeat" description="PPR" evidence="6">
    <location>
        <begin position="496"/>
        <end position="530"/>
    </location>
</feature>
<feature type="repeat" description="PPR" evidence="6">
    <location>
        <begin position="632"/>
        <end position="667"/>
    </location>
</feature>
<dbReference type="OrthoDB" id="756178at2759"/>
<dbReference type="NCBIfam" id="TIGR00756">
    <property type="entry name" value="PPR"/>
    <property type="match status" value="4"/>
</dbReference>
<protein>
    <submittedName>
        <fullName evidence="9">Pentatricopeptide repeat-containing protein At3g22150, chloroplastic</fullName>
    </submittedName>
</protein>
<keyword evidence="3" id="KW-0934">Plastid</keyword>
<feature type="repeat" description="PPR" evidence="6">
    <location>
        <begin position="189"/>
        <end position="223"/>
    </location>
</feature>
<dbReference type="FunFam" id="1.25.40.10:FF:000090">
    <property type="entry name" value="Pentatricopeptide repeat-containing protein, chloroplastic"/>
    <property type="match status" value="1"/>
</dbReference>
<reference evidence="8" key="1">
    <citation type="journal article" date="2021" name="Nat. Commun.">
        <title>Genomic analyses provide insights into spinach domestication and the genetic basis of agronomic traits.</title>
        <authorList>
            <person name="Cai X."/>
            <person name="Sun X."/>
            <person name="Xu C."/>
            <person name="Sun H."/>
            <person name="Wang X."/>
            <person name="Ge C."/>
            <person name="Zhang Z."/>
            <person name="Wang Q."/>
            <person name="Fei Z."/>
            <person name="Jiao C."/>
            <person name="Wang Q."/>
        </authorList>
    </citation>
    <scope>NUCLEOTIDE SEQUENCE [LARGE SCALE GENOMIC DNA]</scope>
    <source>
        <strain evidence="8">cv. Varoflay</strain>
    </source>
</reference>
<keyword evidence="8" id="KW-1185">Reference proteome</keyword>
<dbReference type="Gene3D" id="1.25.40.10">
    <property type="entry name" value="Tetratricopeptide repeat domain"/>
    <property type="match status" value="5"/>
</dbReference>
<accession>A0A9R0J2C6</accession>
<dbReference type="InterPro" id="IPR046960">
    <property type="entry name" value="PPR_At4g14850-like_plant"/>
</dbReference>
<evidence type="ECO:0000313" key="8">
    <source>
        <dbReference type="Proteomes" id="UP000813463"/>
    </source>
</evidence>
<feature type="transmembrane region" description="Helical" evidence="7">
    <location>
        <begin position="212"/>
        <end position="232"/>
    </location>
</feature>
<dbReference type="FunFam" id="1.25.40.10:FF:000496">
    <property type="entry name" value="Pentatricopeptide repeat-containing protein chloroplastic"/>
    <property type="match status" value="1"/>
</dbReference>
<dbReference type="GO" id="GO:0003723">
    <property type="term" value="F:RNA binding"/>
    <property type="evidence" value="ECO:0000318"/>
    <property type="project" value="GO_Central"/>
</dbReference>
<dbReference type="AlphaFoldDB" id="A0A9R0J2C6"/>
<dbReference type="PROSITE" id="PS51375">
    <property type="entry name" value="PPR"/>
    <property type="match status" value="5"/>
</dbReference>
<sequence length="827" mass="92058">MSTSSLPLPTPLPSYNLSPHRQLSNSQFSLQDPLLPSLDEPLKSLKTPTIRTRLSQLCRDGQPHIARQVFDALPKPTTVVWNTIIIGFICNNLPFEALLFYSRMRSTPSTTNCDSYTYSSVLKACADTRLLRVGKAVHCHVIRSHINASRIVYNSLLNMYSTCLATTVVSQLSEVDTVRRVFGTMKKKNVVAWNTMISWFVKTERFNEAVRYFRLMMIMGIIPTPVSFINVFPAVSGVCDHKLANVLYGMLVKFGGGYVDDLFSVSSAIVMFSEIGCQGLARKVFDGCLDKNVEVWNSMIGGYLQNSCYIEALELFVAALSSEQVSLDNVSYISALTTVSQMQQMHIGQQLHAHVLKNPTTLSVTVLNAVIVMYSRCNYIHEAFKVFEGMAERDAVSWNTMITALVQNGLDDEGLMLVYEMQNQGFVVDAITVTAILSAASNLRSEFIGKQTHAYLIRKGIEFQGMNSYLIDMYAKSGFIKKAQLLFEESDELSRDQATWNSMVSSNTQNGLIEEAFIVFRQMLIRNVLPNAVTMASILPACSQIGSTALGKQLHAFSVRHCLDQNLFVGTALVDMYSKLGAIASAESVFALTLTKTPVTYTNMILGYGQHGMGAKALALFGEMQSSGIRPDAVTFIAVLSACSYAGLVDEGLRILESMEVKYGIEPSVEHYACVVDMLGRDGRLMEAFELAEKLGEVGSAIQAWGSLLAACKTRREYELAKIVANKLLDMESRNSRSGYHVLLSNLYADEGYWELADRVRKEMRERGERKEVGCSWIETSGRVNYFVSKDMKHQECEHIYEILAKLASNMWDAGYTTLCYGDTQID</sequence>
<organism evidence="8 9">
    <name type="scientific">Spinacia oleracea</name>
    <name type="common">Spinach</name>
    <dbReference type="NCBI Taxonomy" id="3562"/>
    <lineage>
        <taxon>Eukaryota</taxon>
        <taxon>Viridiplantae</taxon>
        <taxon>Streptophyta</taxon>
        <taxon>Embryophyta</taxon>
        <taxon>Tracheophyta</taxon>
        <taxon>Spermatophyta</taxon>
        <taxon>Magnoliopsida</taxon>
        <taxon>eudicotyledons</taxon>
        <taxon>Gunneridae</taxon>
        <taxon>Pentapetalae</taxon>
        <taxon>Caryophyllales</taxon>
        <taxon>Chenopodiaceae</taxon>
        <taxon>Chenopodioideae</taxon>
        <taxon>Anserineae</taxon>
        <taxon>Spinacia</taxon>
    </lineage>
</organism>
<evidence type="ECO:0000313" key="9">
    <source>
        <dbReference type="RefSeq" id="XP_021859956.1"/>
    </source>
</evidence>
<gene>
    <name evidence="9" type="primary">LOC110799064</name>
</gene>
<dbReference type="FunFam" id="1.25.40.10:FF:000645">
    <property type="entry name" value="Pentatricopeptide repeat-containing protein chloroplastic"/>
    <property type="match status" value="1"/>
</dbReference>
<feature type="transmembrane region" description="Helical" evidence="7">
    <location>
        <begin position="79"/>
        <end position="101"/>
    </location>
</feature>
<dbReference type="GO" id="GO:0009451">
    <property type="term" value="P:RNA modification"/>
    <property type="evidence" value="ECO:0000318"/>
    <property type="project" value="GO_Central"/>
</dbReference>
<evidence type="ECO:0000256" key="5">
    <source>
        <dbReference type="ARBA" id="ARBA00022946"/>
    </source>
</evidence>
<dbReference type="GO" id="GO:0003729">
    <property type="term" value="F:mRNA binding"/>
    <property type="evidence" value="ECO:0007669"/>
    <property type="project" value="UniProtKB-ARBA"/>
</dbReference>
<dbReference type="RefSeq" id="XP_021859956.1">
    <property type="nucleotide sequence ID" value="XM_022004264.2"/>
</dbReference>
<dbReference type="KEGG" id="soe:110799064"/>
<keyword evidence="7" id="KW-1133">Transmembrane helix</keyword>
<dbReference type="InterPro" id="IPR011990">
    <property type="entry name" value="TPR-like_helical_dom_sf"/>
</dbReference>
<dbReference type="Pfam" id="PF01535">
    <property type="entry name" value="PPR"/>
    <property type="match status" value="5"/>
</dbReference>
<dbReference type="Pfam" id="PF20431">
    <property type="entry name" value="E_motif"/>
    <property type="match status" value="1"/>
</dbReference>
<feature type="repeat" description="PPR" evidence="6">
    <location>
        <begin position="394"/>
        <end position="428"/>
    </location>
</feature>
<evidence type="ECO:0000256" key="4">
    <source>
        <dbReference type="ARBA" id="ARBA00022737"/>
    </source>
</evidence>
<dbReference type="InterPro" id="IPR002885">
    <property type="entry name" value="PPR_rpt"/>
</dbReference>
<proteinExistence type="predicted"/>
<dbReference type="Pfam" id="PF13041">
    <property type="entry name" value="PPR_2"/>
    <property type="match status" value="3"/>
</dbReference>
<name>A0A9R0J2C6_SPIOL</name>
<dbReference type="GeneID" id="110799064"/>
<keyword evidence="5" id="KW-0809">Transit peptide</keyword>
<comment type="subcellular location">
    <subcellularLocation>
        <location evidence="1">Plastid</location>
        <location evidence="1">Chloroplast</location>
    </subcellularLocation>
</comment>
<dbReference type="InterPro" id="IPR046848">
    <property type="entry name" value="E_motif"/>
</dbReference>
<evidence type="ECO:0000256" key="7">
    <source>
        <dbReference type="SAM" id="Phobius"/>
    </source>
</evidence>
<evidence type="ECO:0000256" key="1">
    <source>
        <dbReference type="ARBA" id="ARBA00004229"/>
    </source>
</evidence>
<evidence type="ECO:0000256" key="2">
    <source>
        <dbReference type="ARBA" id="ARBA00022528"/>
    </source>
</evidence>